<keyword evidence="2" id="KW-0813">Transport</keyword>
<keyword evidence="4" id="KW-0067">ATP-binding</keyword>
<evidence type="ECO:0000313" key="5">
    <source>
        <dbReference type="Proteomes" id="UP001589647"/>
    </source>
</evidence>
<dbReference type="SUPFAM" id="SSF52540">
    <property type="entry name" value="P-loop containing nucleoside triphosphate hydrolases"/>
    <property type="match status" value="1"/>
</dbReference>
<dbReference type="GO" id="GO:0005524">
    <property type="term" value="F:ATP binding"/>
    <property type="evidence" value="ECO:0007669"/>
    <property type="project" value="UniProtKB-KW"/>
</dbReference>
<evidence type="ECO:0000256" key="1">
    <source>
        <dbReference type="ARBA" id="ARBA00005417"/>
    </source>
</evidence>
<organism evidence="4 5">
    <name type="scientific">Nonomuraea spiralis</name>
    <dbReference type="NCBI Taxonomy" id="46182"/>
    <lineage>
        <taxon>Bacteria</taxon>
        <taxon>Bacillati</taxon>
        <taxon>Actinomycetota</taxon>
        <taxon>Actinomycetes</taxon>
        <taxon>Streptosporangiales</taxon>
        <taxon>Streptosporangiaceae</taxon>
        <taxon>Nonomuraea</taxon>
    </lineage>
</organism>
<sequence>MVIVAVGLSLKGVYPEVSLKAGPGTLTAVAGPAGSGRTSLLLTLAGRMRPTTGTLAVAGHTRPRAVRKVAALALVDGVTDLDRALTVKEHLRERRRKPYQEALERTGFAVPDTTPVRELDREQQVRLGVALALLDEPAVILADNVDAGLPDDHVRGLWDLLRDLGGDLGTAVVASCVRPPARYDHLVEL</sequence>
<dbReference type="PANTHER" id="PTHR43335">
    <property type="entry name" value="ABC TRANSPORTER, ATP-BINDING PROTEIN"/>
    <property type="match status" value="1"/>
</dbReference>
<proteinExistence type="inferred from homology"/>
<dbReference type="Proteomes" id="UP001589647">
    <property type="component" value="Unassembled WGS sequence"/>
</dbReference>
<dbReference type="Gene3D" id="3.40.50.300">
    <property type="entry name" value="P-loop containing nucleotide triphosphate hydrolases"/>
    <property type="match status" value="1"/>
</dbReference>
<gene>
    <name evidence="4" type="ORF">ACFFV7_10305</name>
</gene>
<evidence type="ECO:0000313" key="4">
    <source>
        <dbReference type="EMBL" id="MFB9201585.1"/>
    </source>
</evidence>
<dbReference type="PANTHER" id="PTHR43335:SF4">
    <property type="entry name" value="ABC TRANSPORTER, ATP-BINDING PROTEIN"/>
    <property type="match status" value="1"/>
</dbReference>
<keyword evidence="4" id="KW-0547">Nucleotide-binding</keyword>
<dbReference type="Pfam" id="PF00005">
    <property type="entry name" value="ABC_tran"/>
    <property type="match status" value="1"/>
</dbReference>
<dbReference type="InterPro" id="IPR003439">
    <property type="entry name" value="ABC_transporter-like_ATP-bd"/>
</dbReference>
<reference evidence="4 5" key="1">
    <citation type="submission" date="2024-09" db="EMBL/GenBank/DDBJ databases">
        <authorList>
            <person name="Sun Q."/>
            <person name="Mori K."/>
        </authorList>
    </citation>
    <scope>NUCLEOTIDE SEQUENCE [LARGE SCALE GENOMIC DNA]</scope>
    <source>
        <strain evidence="4 5">CCM 3426</strain>
    </source>
</reference>
<dbReference type="EMBL" id="JBHMEI010000005">
    <property type="protein sequence ID" value="MFB9201585.1"/>
    <property type="molecule type" value="Genomic_DNA"/>
</dbReference>
<comment type="caution">
    <text evidence="4">The sequence shown here is derived from an EMBL/GenBank/DDBJ whole genome shotgun (WGS) entry which is preliminary data.</text>
</comment>
<comment type="similarity">
    <text evidence="1">Belongs to the ABC transporter superfamily.</text>
</comment>
<evidence type="ECO:0000256" key="2">
    <source>
        <dbReference type="ARBA" id="ARBA00022448"/>
    </source>
</evidence>
<protein>
    <submittedName>
        <fullName evidence="4">ATP-binding cassette domain-containing protein</fullName>
    </submittedName>
</protein>
<accession>A0ABV5IAN6</accession>
<feature type="domain" description="ABC transporter" evidence="3">
    <location>
        <begin position="16"/>
        <end position="144"/>
    </location>
</feature>
<dbReference type="RefSeq" id="WP_229824378.1">
    <property type="nucleotide sequence ID" value="NZ_BMRC01000011.1"/>
</dbReference>
<keyword evidence="5" id="KW-1185">Reference proteome</keyword>
<name>A0ABV5IAN6_9ACTN</name>
<evidence type="ECO:0000259" key="3">
    <source>
        <dbReference type="Pfam" id="PF00005"/>
    </source>
</evidence>
<dbReference type="InterPro" id="IPR027417">
    <property type="entry name" value="P-loop_NTPase"/>
</dbReference>